<dbReference type="InterPro" id="IPR000866">
    <property type="entry name" value="AhpC/TSA"/>
</dbReference>
<name>A0ABY5BS39_9LACO</name>
<keyword evidence="2" id="KW-0049">Antioxidant</keyword>
<dbReference type="SUPFAM" id="SSF52833">
    <property type="entry name" value="Thioredoxin-like"/>
    <property type="match status" value="1"/>
</dbReference>
<dbReference type="InterPro" id="IPR013766">
    <property type="entry name" value="Thioredoxin_domain"/>
</dbReference>
<dbReference type="GO" id="GO:0004601">
    <property type="term" value="F:peroxidase activity"/>
    <property type="evidence" value="ECO:0007669"/>
    <property type="project" value="UniProtKB-KW"/>
</dbReference>
<dbReference type="Gene3D" id="3.40.30.10">
    <property type="entry name" value="Glutaredoxin"/>
    <property type="match status" value="1"/>
</dbReference>
<dbReference type="InterPro" id="IPR050455">
    <property type="entry name" value="Tpx_Peroxidase_subfamily"/>
</dbReference>
<dbReference type="PANTHER" id="PTHR43110">
    <property type="entry name" value="THIOL PEROXIDASE"/>
    <property type="match status" value="1"/>
</dbReference>
<gene>
    <name evidence="6" type="primary">tpx</name>
    <name evidence="6" type="ORF">M3M39_06150</name>
</gene>
<dbReference type="EMBL" id="CP097118">
    <property type="protein sequence ID" value="USS87689.1"/>
    <property type="molecule type" value="Genomic_DNA"/>
</dbReference>
<keyword evidence="1 6" id="KW-0575">Peroxidase</keyword>
<proteinExistence type="predicted"/>
<evidence type="ECO:0000256" key="2">
    <source>
        <dbReference type="ARBA" id="ARBA00022862"/>
    </source>
</evidence>
<dbReference type="NCBIfam" id="NF001808">
    <property type="entry name" value="PRK00522.1"/>
    <property type="match status" value="1"/>
</dbReference>
<dbReference type="CDD" id="cd03014">
    <property type="entry name" value="PRX_Atyp2cys"/>
    <property type="match status" value="1"/>
</dbReference>
<reference evidence="6" key="1">
    <citation type="submission" date="2022-05" db="EMBL/GenBank/DDBJ databases">
        <authorList>
            <person name="Oliphant S.A."/>
            <person name="Watson-Haigh N.S."/>
            <person name="Sumby K.M."/>
            <person name="Gardner J.M."/>
            <person name="Jiranek V."/>
        </authorList>
    </citation>
    <scope>NUCLEOTIDE SEQUENCE</scope>
    <source>
        <strain evidence="6">KI11_C11</strain>
    </source>
</reference>
<evidence type="ECO:0000259" key="5">
    <source>
        <dbReference type="PROSITE" id="PS51352"/>
    </source>
</evidence>
<dbReference type="PANTHER" id="PTHR43110:SF1">
    <property type="entry name" value="THIOL PEROXIDASE"/>
    <property type="match status" value="1"/>
</dbReference>
<protein>
    <submittedName>
        <fullName evidence="6">Thiol peroxidase</fullName>
        <ecNumber evidence="6">1.11.1.-</ecNumber>
    </submittedName>
</protein>
<evidence type="ECO:0000256" key="1">
    <source>
        <dbReference type="ARBA" id="ARBA00022559"/>
    </source>
</evidence>
<keyword evidence="7" id="KW-1185">Reference proteome</keyword>
<sequence length="164" mass="17849">MKVKLMDQTVELVGNPPVVGEQFPTFTVQDDQEQSVTLQDLLGKPLVICAVPDLNTDVCSMETKKFNQQADQFPAARFVTVSNNSIAEQTDWCAAKGVKNLAVLSDEEGDFGQATGLYIPSFKHLARAVFVLDATGKITYAEVLAQIAAEPDYKQALAALQELL</sequence>
<accession>A0ABY5BS39</accession>
<dbReference type="EC" id="1.11.1.-" evidence="6"/>
<evidence type="ECO:0000313" key="7">
    <source>
        <dbReference type="Proteomes" id="UP001057025"/>
    </source>
</evidence>
<dbReference type="Proteomes" id="UP001057025">
    <property type="component" value="Chromosome"/>
</dbReference>
<evidence type="ECO:0000313" key="6">
    <source>
        <dbReference type="EMBL" id="USS87689.1"/>
    </source>
</evidence>
<feature type="domain" description="Thioredoxin" evidence="5">
    <location>
        <begin position="17"/>
        <end position="164"/>
    </location>
</feature>
<dbReference type="InterPro" id="IPR002065">
    <property type="entry name" value="TPX"/>
</dbReference>
<evidence type="ECO:0000256" key="3">
    <source>
        <dbReference type="ARBA" id="ARBA00023157"/>
    </source>
</evidence>
<keyword evidence="4" id="KW-0676">Redox-active center</keyword>
<dbReference type="RefSeq" id="WP_252796980.1">
    <property type="nucleotide sequence ID" value="NZ_CP097118.1"/>
</dbReference>
<organism evidence="6 7">
    <name type="scientific">Fructilactobacillus hinvesii</name>
    <dbReference type="NCBI Taxonomy" id="2940300"/>
    <lineage>
        <taxon>Bacteria</taxon>
        <taxon>Bacillati</taxon>
        <taxon>Bacillota</taxon>
        <taxon>Bacilli</taxon>
        <taxon>Lactobacillales</taxon>
        <taxon>Lactobacillaceae</taxon>
        <taxon>Fructilactobacillus</taxon>
    </lineage>
</organism>
<dbReference type="InterPro" id="IPR036249">
    <property type="entry name" value="Thioredoxin-like_sf"/>
</dbReference>
<dbReference type="Pfam" id="PF00578">
    <property type="entry name" value="AhpC-TSA"/>
    <property type="match status" value="1"/>
</dbReference>
<keyword evidence="3" id="KW-1015">Disulfide bond</keyword>
<keyword evidence="6" id="KW-0560">Oxidoreductase</keyword>
<evidence type="ECO:0000256" key="4">
    <source>
        <dbReference type="ARBA" id="ARBA00023284"/>
    </source>
</evidence>
<dbReference type="PROSITE" id="PS51352">
    <property type="entry name" value="THIOREDOXIN_2"/>
    <property type="match status" value="1"/>
</dbReference>